<name>A0A2P2QGW4_RHIMU</name>
<proteinExistence type="predicted"/>
<protein>
    <submittedName>
        <fullName evidence="1">Uncharacterized protein</fullName>
    </submittedName>
</protein>
<reference evidence="1" key="1">
    <citation type="submission" date="2018-02" db="EMBL/GenBank/DDBJ databases">
        <title>Rhizophora mucronata_Transcriptome.</title>
        <authorList>
            <person name="Meera S.P."/>
            <person name="Sreeshan A."/>
            <person name="Augustine A."/>
        </authorList>
    </citation>
    <scope>NUCLEOTIDE SEQUENCE</scope>
    <source>
        <tissue evidence="1">Leaf</tissue>
    </source>
</reference>
<dbReference type="EMBL" id="GGEC01085661">
    <property type="protein sequence ID" value="MBX66145.1"/>
    <property type="molecule type" value="Transcribed_RNA"/>
</dbReference>
<sequence>MSKLALCIIRPQGIKLLYRALLTIFPLYDIKL</sequence>
<dbReference type="AlphaFoldDB" id="A0A2P2QGW4"/>
<organism evidence="1">
    <name type="scientific">Rhizophora mucronata</name>
    <name type="common">Asiatic mangrove</name>
    <dbReference type="NCBI Taxonomy" id="61149"/>
    <lineage>
        <taxon>Eukaryota</taxon>
        <taxon>Viridiplantae</taxon>
        <taxon>Streptophyta</taxon>
        <taxon>Embryophyta</taxon>
        <taxon>Tracheophyta</taxon>
        <taxon>Spermatophyta</taxon>
        <taxon>Magnoliopsida</taxon>
        <taxon>eudicotyledons</taxon>
        <taxon>Gunneridae</taxon>
        <taxon>Pentapetalae</taxon>
        <taxon>rosids</taxon>
        <taxon>fabids</taxon>
        <taxon>Malpighiales</taxon>
        <taxon>Rhizophoraceae</taxon>
        <taxon>Rhizophora</taxon>
    </lineage>
</organism>
<evidence type="ECO:0000313" key="1">
    <source>
        <dbReference type="EMBL" id="MBX66145.1"/>
    </source>
</evidence>
<accession>A0A2P2QGW4</accession>